<reference evidence="12 13" key="1">
    <citation type="submission" date="2013-11" db="EMBL/GenBank/DDBJ databases">
        <title>Genomic analysis of Pelistega sp. HM-7.</title>
        <authorList>
            <person name="Kumbhare S.V."/>
            <person name="Shetty S.A."/>
            <person name="Sharma O."/>
            <person name="Dhotre D.P."/>
        </authorList>
    </citation>
    <scope>NUCLEOTIDE SEQUENCE [LARGE SCALE GENOMIC DNA]</scope>
    <source>
        <strain evidence="12 13">HM-7</strain>
    </source>
</reference>
<dbReference type="PANTHER" id="PTHR21621">
    <property type="entry name" value="RIBOSOMAL PROTEIN S6 MODIFICATION PROTEIN"/>
    <property type="match status" value="1"/>
</dbReference>
<dbReference type="InterPro" id="IPR016185">
    <property type="entry name" value="PreATP-grasp_dom_sf"/>
</dbReference>
<proteinExistence type="inferred from homology"/>
<comment type="cofactor">
    <cofactor evidence="2">
        <name>Mg(2+)</name>
        <dbReference type="ChEBI" id="CHEBI:18420"/>
    </cofactor>
</comment>
<dbReference type="RefSeq" id="WP_023951958.1">
    <property type="nucleotide sequence ID" value="NZ_AYSV01000098.1"/>
</dbReference>
<dbReference type="GO" id="GO:0005737">
    <property type="term" value="C:cytoplasm"/>
    <property type="evidence" value="ECO:0007669"/>
    <property type="project" value="TreeGrafter"/>
</dbReference>
<dbReference type="OrthoDB" id="9785415at2"/>
<keyword evidence="5" id="KW-0479">Metal-binding</keyword>
<dbReference type="EC" id="6.3.2.3" evidence="10"/>
<dbReference type="GO" id="GO:0004363">
    <property type="term" value="F:glutathione synthase activity"/>
    <property type="evidence" value="ECO:0007669"/>
    <property type="project" value="UniProtKB-UniRule"/>
</dbReference>
<evidence type="ECO:0000259" key="11">
    <source>
        <dbReference type="PROSITE" id="PS50975"/>
    </source>
</evidence>
<evidence type="ECO:0000313" key="13">
    <source>
        <dbReference type="Proteomes" id="UP000018766"/>
    </source>
</evidence>
<dbReference type="UniPathway" id="UPA00142">
    <property type="reaction ID" value="UER00210"/>
</dbReference>
<comment type="cofactor">
    <cofactor evidence="1">
        <name>Mn(2+)</name>
        <dbReference type="ChEBI" id="CHEBI:29035"/>
    </cofactor>
</comment>
<evidence type="ECO:0000256" key="3">
    <source>
        <dbReference type="ARBA" id="ARBA00022598"/>
    </source>
</evidence>
<dbReference type="InterPro" id="IPR004218">
    <property type="entry name" value="GSHS_ATP-bd"/>
</dbReference>
<dbReference type="SUPFAM" id="SSF56059">
    <property type="entry name" value="Glutathione synthetase ATP-binding domain-like"/>
    <property type="match status" value="1"/>
</dbReference>
<dbReference type="GO" id="GO:0046872">
    <property type="term" value="F:metal ion binding"/>
    <property type="evidence" value="ECO:0007669"/>
    <property type="project" value="UniProtKB-KW"/>
</dbReference>
<comment type="similarity">
    <text evidence="10">Belongs to the prokaryotic GSH synthase family.</text>
</comment>
<protein>
    <recommendedName>
        <fullName evidence="10">Glutathione synthetase</fullName>
        <ecNumber evidence="10">6.3.2.3</ecNumber>
    </recommendedName>
    <alternativeName>
        <fullName evidence="10">GSH synthetase</fullName>
        <shortName evidence="10">GSH-S</shortName>
        <shortName evidence="10">GSHase</shortName>
    </alternativeName>
    <alternativeName>
        <fullName evidence="10">Glutathione synthase</fullName>
    </alternativeName>
</protein>
<evidence type="ECO:0000256" key="7">
    <source>
        <dbReference type="ARBA" id="ARBA00022840"/>
    </source>
</evidence>
<keyword evidence="6 10" id="KW-0547">Nucleotide-binding</keyword>
<dbReference type="HAMAP" id="MF_00162">
    <property type="entry name" value="GSH_S"/>
    <property type="match status" value="1"/>
</dbReference>
<organism evidence="12 13">
    <name type="scientific">Pelistega indica</name>
    <dbReference type="NCBI Taxonomy" id="1414851"/>
    <lineage>
        <taxon>Bacteria</taxon>
        <taxon>Pseudomonadati</taxon>
        <taxon>Pseudomonadota</taxon>
        <taxon>Betaproteobacteria</taxon>
        <taxon>Burkholderiales</taxon>
        <taxon>Alcaligenaceae</taxon>
        <taxon>Pelistega</taxon>
    </lineage>
</organism>
<dbReference type="Proteomes" id="UP000018766">
    <property type="component" value="Unassembled WGS sequence"/>
</dbReference>
<dbReference type="Gene3D" id="3.30.1490.20">
    <property type="entry name" value="ATP-grasp fold, A domain"/>
    <property type="match status" value="1"/>
</dbReference>
<dbReference type="InterPro" id="IPR011761">
    <property type="entry name" value="ATP-grasp"/>
</dbReference>
<dbReference type="PANTHER" id="PTHR21621:SF4">
    <property type="entry name" value="GLUTATHIONE SYNTHETASE"/>
    <property type="match status" value="1"/>
</dbReference>
<evidence type="ECO:0000256" key="10">
    <source>
        <dbReference type="HAMAP-Rule" id="MF_00162"/>
    </source>
</evidence>
<keyword evidence="7 10" id="KW-0067">ATP-binding</keyword>
<dbReference type="NCBIfam" id="NF003573">
    <property type="entry name" value="PRK05246.1"/>
    <property type="match status" value="1"/>
</dbReference>
<evidence type="ECO:0000256" key="1">
    <source>
        <dbReference type="ARBA" id="ARBA00001936"/>
    </source>
</evidence>
<name>V8FYD9_9BURK</name>
<dbReference type="InterPro" id="IPR013815">
    <property type="entry name" value="ATP_grasp_subdomain_1"/>
</dbReference>
<evidence type="ECO:0000256" key="4">
    <source>
        <dbReference type="ARBA" id="ARBA00022684"/>
    </source>
</evidence>
<dbReference type="Gene3D" id="3.40.50.20">
    <property type="match status" value="1"/>
</dbReference>
<evidence type="ECO:0000256" key="5">
    <source>
        <dbReference type="ARBA" id="ARBA00022723"/>
    </source>
</evidence>
<evidence type="ECO:0000256" key="6">
    <source>
        <dbReference type="ARBA" id="ARBA00022741"/>
    </source>
</evidence>
<keyword evidence="13" id="KW-1185">Reference proteome</keyword>
<sequence length="318" mass="35243">MQVLFIIDSIDTLKAYKDSTVAMMYALSAKGHELFITEQKDLYINGQVFAKTQAIQVIDGANLEEHSWWQEVGSVQETNLADFDAVIMRKDPPFNMEYAYSCHLLAYAEKFGAKVFNTGIAMLTHPEKLSITEFSQFTSPTLVSKDMARIKAFHQQHGDVVVKPLDGMGGMGIFRLGAQEPNLSSILELLTKNGTETIMAQRYIPEIVKGDKRILVINGQAVPYCLARIPLAGETRGNLAAGGRGVAQPLSERDWEIANSLAPILRERGLFLVGLDVIGDYLTEVNVTSPTCFVEITQQTDFDVAAFFVEQLEQVLSK</sequence>
<dbReference type="Pfam" id="PF02951">
    <property type="entry name" value="GSH-S_N"/>
    <property type="match status" value="1"/>
</dbReference>
<dbReference type="InterPro" id="IPR006284">
    <property type="entry name" value="Glut_synth_pro"/>
</dbReference>
<evidence type="ECO:0000313" key="12">
    <source>
        <dbReference type="EMBL" id="ETD69175.1"/>
    </source>
</evidence>
<keyword evidence="9" id="KW-0464">Manganese</keyword>
<dbReference type="PATRIC" id="fig|1414851.3.peg.1913"/>
<dbReference type="SUPFAM" id="SSF52440">
    <property type="entry name" value="PreATP-grasp domain"/>
    <property type="match status" value="1"/>
</dbReference>
<dbReference type="AlphaFoldDB" id="V8FYD9"/>
<keyword evidence="8" id="KW-0460">Magnesium</keyword>
<evidence type="ECO:0000256" key="9">
    <source>
        <dbReference type="ARBA" id="ARBA00023211"/>
    </source>
</evidence>
<dbReference type="Gene3D" id="3.30.470.20">
    <property type="entry name" value="ATP-grasp fold, B domain"/>
    <property type="match status" value="1"/>
</dbReference>
<comment type="pathway">
    <text evidence="10">Sulfur metabolism; glutathione biosynthesis; glutathione from L-cysteine and L-glutamate: step 2/2.</text>
</comment>
<dbReference type="EMBL" id="AYSV01000098">
    <property type="protein sequence ID" value="ETD69175.1"/>
    <property type="molecule type" value="Genomic_DNA"/>
</dbReference>
<accession>V8FYD9</accession>
<dbReference type="PROSITE" id="PS50975">
    <property type="entry name" value="ATP_GRASP"/>
    <property type="match status" value="1"/>
</dbReference>
<dbReference type="InterPro" id="IPR004215">
    <property type="entry name" value="GSHS_N"/>
</dbReference>
<dbReference type="NCBIfam" id="TIGR01380">
    <property type="entry name" value="glut_syn"/>
    <property type="match status" value="1"/>
</dbReference>
<dbReference type="FunFam" id="3.30.1490.20:FF:000009">
    <property type="entry name" value="Glutathione synthetase"/>
    <property type="match status" value="1"/>
</dbReference>
<evidence type="ECO:0000256" key="2">
    <source>
        <dbReference type="ARBA" id="ARBA00001946"/>
    </source>
</evidence>
<dbReference type="GO" id="GO:0005524">
    <property type="term" value="F:ATP binding"/>
    <property type="evidence" value="ECO:0007669"/>
    <property type="project" value="UniProtKB-UniRule"/>
</dbReference>
<keyword evidence="3 10" id="KW-0436">Ligase</keyword>
<comment type="catalytic activity">
    <reaction evidence="10">
        <text>gamma-L-glutamyl-L-cysteine + glycine + ATP = glutathione + ADP + phosphate + H(+)</text>
        <dbReference type="Rhea" id="RHEA:13557"/>
        <dbReference type="ChEBI" id="CHEBI:15378"/>
        <dbReference type="ChEBI" id="CHEBI:30616"/>
        <dbReference type="ChEBI" id="CHEBI:43474"/>
        <dbReference type="ChEBI" id="CHEBI:57305"/>
        <dbReference type="ChEBI" id="CHEBI:57925"/>
        <dbReference type="ChEBI" id="CHEBI:58173"/>
        <dbReference type="ChEBI" id="CHEBI:456216"/>
        <dbReference type="EC" id="6.3.2.3"/>
    </reaction>
</comment>
<feature type="domain" description="ATP-grasp" evidence="11">
    <location>
        <begin position="128"/>
        <end position="313"/>
    </location>
</feature>
<comment type="caution">
    <text evidence="12">The sequence shown here is derived from an EMBL/GenBank/DDBJ whole genome shotgun (WGS) entry which is preliminary data.</text>
</comment>
<gene>
    <name evidence="10" type="primary">gshB</name>
    <name evidence="12" type="ORF">V757_09235</name>
</gene>
<dbReference type="Pfam" id="PF02955">
    <property type="entry name" value="GSH-S_ATP"/>
    <property type="match status" value="1"/>
</dbReference>
<evidence type="ECO:0000256" key="8">
    <source>
        <dbReference type="ARBA" id="ARBA00022842"/>
    </source>
</evidence>
<keyword evidence="4 10" id="KW-0317">Glutathione biosynthesis</keyword>